<gene>
    <name evidence="3" type="ORF">PG997_005702</name>
</gene>
<proteinExistence type="predicted"/>
<dbReference type="EMBL" id="JAQQWN010000005">
    <property type="protein sequence ID" value="KAK8084431.1"/>
    <property type="molecule type" value="Genomic_DNA"/>
</dbReference>
<accession>A0ABR1WLL4</accession>
<protein>
    <submittedName>
        <fullName evidence="3">Uncharacterized protein</fullName>
    </submittedName>
</protein>
<evidence type="ECO:0000256" key="2">
    <source>
        <dbReference type="SAM" id="Phobius"/>
    </source>
</evidence>
<keyword evidence="2" id="KW-0812">Transmembrane</keyword>
<dbReference type="RefSeq" id="XP_066668940.1">
    <property type="nucleotide sequence ID" value="XM_066810017.1"/>
</dbReference>
<feature type="region of interest" description="Disordered" evidence="1">
    <location>
        <begin position="161"/>
        <end position="203"/>
    </location>
</feature>
<keyword evidence="2" id="KW-0472">Membrane</keyword>
<dbReference type="Proteomes" id="UP001433268">
    <property type="component" value="Unassembled WGS sequence"/>
</dbReference>
<feature type="transmembrane region" description="Helical" evidence="2">
    <location>
        <begin position="13"/>
        <end position="35"/>
    </location>
</feature>
<evidence type="ECO:0000313" key="4">
    <source>
        <dbReference type="Proteomes" id="UP001433268"/>
    </source>
</evidence>
<organism evidence="3 4">
    <name type="scientific">Apiospora hydei</name>
    <dbReference type="NCBI Taxonomy" id="1337664"/>
    <lineage>
        <taxon>Eukaryota</taxon>
        <taxon>Fungi</taxon>
        <taxon>Dikarya</taxon>
        <taxon>Ascomycota</taxon>
        <taxon>Pezizomycotina</taxon>
        <taxon>Sordariomycetes</taxon>
        <taxon>Xylariomycetidae</taxon>
        <taxon>Amphisphaeriales</taxon>
        <taxon>Apiosporaceae</taxon>
        <taxon>Apiospora</taxon>
    </lineage>
</organism>
<reference evidence="3 4" key="1">
    <citation type="submission" date="2023-01" db="EMBL/GenBank/DDBJ databases">
        <title>Analysis of 21 Apiospora genomes using comparative genomics revels a genus with tremendous synthesis potential of carbohydrate active enzymes and secondary metabolites.</title>
        <authorList>
            <person name="Sorensen T."/>
        </authorList>
    </citation>
    <scope>NUCLEOTIDE SEQUENCE [LARGE SCALE GENOMIC DNA]</scope>
    <source>
        <strain evidence="3 4">CBS 114990</strain>
    </source>
</reference>
<evidence type="ECO:0000256" key="1">
    <source>
        <dbReference type="SAM" id="MobiDB-lite"/>
    </source>
</evidence>
<name>A0ABR1WLL4_9PEZI</name>
<comment type="caution">
    <text evidence="3">The sequence shown here is derived from an EMBL/GenBank/DDBJ whole genome shotgun (WGS) entry which is preliminary data.</text>
</comment>
<feature type="compositionally biased region" description="Acidic residues" evidence="1">
    <location>
        <begin position="180"/>
        <end position="203"/>
    </location>
</feature>
<evidence type="ECO:0000313" key="3">
    <source>
        <dbReference type="EMBL" id="KAK8084431.1"/>
    </source>
</evidence>
<sequence length="203" mass="22124">MAPDKDDLPLEEFVARLAYLAAIMFPLWFIVLFAYSGNAPPAASRVPAHLPVTTRIRTRTRTRTSSSAKSPPPEIQRHMYEHLGHYAPKAPKHDPGGQVPLARSNDGVGARAAALAASCGAMIVPATPNRSNGVFYLRLLPPTHCGDGLDLSAHRRTQHGNAGLGLAGQASRQEQQGQQEEGENEEEEEEEEEEVEEDDDPTR</sequence>
<keyword evidence="4" id="KW-1185">Reference proteome</keyword>
<dbReference type="GeneID" id="92043077"/>
<keyword evidence="2" id="KW-1133">Transmembrane helix</keyword>